<dbReference type="SUPFAM" id="SSF51905">
    <property type="entry name" value="FAD/NAD(P)-binding domain"/>
    <property type="match status" value="2"/>
</dbReference>
<gene>
    <name evidence="2" type="ORF">H6F44_10505</name>
</gene>
<evidence type="ECO:0000313" key="2">
    <source>
        <dbReference type="EMBL" id="MBD2150547.1"/>
    </source>
</evidence>
<dbReference type="Proteomes" id="UP000631421">
    <property type="component" value="Unassembled WGS sequence"/>
</dbReference>
<dbReference type="RefSeq" id="WP_190350911.1">
    <property type="nucleotide sequence ID" value="NZ_JACJPY010000028.1"/>
</dbReference>
<sequence>MSKKDQPHKPSPISDRPEEEEDNAIDSQFRPKLHHLLVILFVGTVVSGAAARNWQIVGKQTAVSKVTQTNYQATANLPLVDANGLPVMNPQPPSDAEVWECDVAIVGGSLGGVAAAYHSMKTGATTCLIELTPMLGGQVSSQGVSAIDESMLMRYRQQFPLSWTHFKNIIASQPALPQKYSYLKPGAVVADTNSCWVGNLCFTPYSGELASEEFLRESQRSAPKSRWGTQIAFKGASFNERGDRITAIHGVKRIPRDPNYLPVGRLSRELKGWYNWNSDETFDKKAIRLQAPVGKQMQVIDATDTAELIAWANLPHRVGSEGFETTGEVHAVADNPDCTQAFTFPFVLKIADDGGRSLKELSKVQPGFSREEHRRDYDLGRFPMFEGNSVFNYRRIVSMRRDDPFTATPVQGDMTVINWNRGNDWGIMNPPLILTEQQIRASGQQQNWLGGLNTTALKDGENHALLFAEWLMEKYASSQFPLRMMSGPDSPMPTESGLSMYPYIREGRRILGRAAYGQKEFMMREQDIRNDMRGGRDFNATSIGITHYAIDMHGCRYRNWEPSKAPSSAPANEDKVLPIILPFESLIPQRIDNLLIGGKSMAVSHIVNGATRIHVGEWSAGAAAGAAAAWLSLQSDNSLTPQAILDRGRLNELQDLLRSQGIVLRW</sequence>
<proteinExistence type="predicted"/>
<reference evidence="2" key="1">
    <citation type="journal article" date="2015" name="ISME J.">
        <title>Draft Genome Sequence of Streptomyces incarnatus NRRL8089, which Produces the Nucleoside Antibiotic Sinefungin.</title>
        <authorList>
            <person name="Oshima K."/>
            <person name="Hattori M."/>
            <person name="Shimizu H."/>
            <person name="Fukuda K."/>
            <person name="Nemoto M."/>
            <person name="Inagaki K."/>
            <person name="Tamura T."/>
        </authorList>
    </citation>
    <scope>NUCLEOTIDE SEQUENCE</scope>
    <source>
        <strain evidence="2">FACHB-1277</strain>
    </source>
</reference>
<evidence type="ECO:0000256" key="1">
    <source>
        <dbReference type="SAM" id="MobiDB-lite"/>
    </source>
</evidence>
<comment type="caution">
    <text evidence="2">The sequence shown here is derived from an EMBL/GenBank/DDBJ whole genome shotgun (WGS) entry which is preliminary data.</text>
</comment>
<name>A0A926Z6C8_9CYAN</name>
<feature type="region of interest" description="Disordered" evidence="1">
    <location>
        <begin position="1"/>
        <end position="24"/>
    </location>
</feature>
<dbReference type="PANTHER" id="PTHR42716">
    <property type="entry name" value="L-ASPARTATE OXIDASE"/>
    <property type="match status" value="1"/>
</dbReference>
<accession>A0A926Z6C8</accession>
<dbReference type="Pfam" id="PF12831">
    <property type="entry name" value="FAD_oxidored"/>
    <property type="match status" value="2"/>
</dbReference>
<dbReference type="EMBL" id="JACJPY010000028">
    <property type="protein sequence ID" value="MBD2150547.1"/>
    <property type="molecule type" value="Genomic_DNA"/>
</dbReference>
<reference evidence="2" key="2">
    <citation type="submission" date="2020-08" db="EMBL/GenBank/DDBJ databases">
        <authorList>
            <person name="Chen M."/>
            <person name="Teng W."/>
            <person name="Zhao L."/>
            <person name="Hu C."/>
            <person name="Zhou Y."/>
            <person name="Han B."/>
            <person name="Song L."/>
            <person name="Shu W."/>
        </authorList>
    </citation>
    <scope>NUCLEOTIDE SEQUENCE</scope>
    <source>
        <strain evidence="2">FACHB-1277</strain>
    </source>
</reference>
<dbReference type="AlphaFoldDB" id="A0A926Z6C8"/>
<dbReference type="InterPro" id="IPR005288">
    <property type="entry name" value="NadB"/>
</dbReference>
<organism evidence="2 3">
    <name type="scientific">Pseudanabaena cinerea FACHB-1277</name>
    <dbReference type="NCBI Taxonomy" id="2949581"/>
    <lineage>
        <taxon>Bacteria</taxon>
        <taxon>Bacillati</taxon>
        <taxon>Cyanobacteriota</taxon>
        <taxon>Cyanophyceae</taxon>
        <taxon>Pseudanabaenales</taxon>
        <taxon>Pseudanabaenaceae</taxon>
        <taxon>Pseudanabaena</taxon>
        <taxon>Pseudanabaena cinerea</taxon>
    </lineage>
</organism>
<dbReference type="PANTHER" id="PTHR42716:SF1">
    <property type="entry name" value="SLL0471 PROTEIN"/>
    <property type="match status" value="1"/>
</dbReference>
<evidence type="ECO:0000313" key="3">
    <source>
        <dbReference type="Proteomes" id="UP000631421"/>
    </source>
</evidence>
<dbReference type="GO" id="GO:0008734">
    <property type="term" value="F:L-aspartate oxidase activity"/>
    <property type="evidence" value="ECO:0007669"/>
    <property type="project" value="InterPro"/>
</dbReference>
<dbReference type="Gene3D" id="3.50.50.60">
    <property type="entry name" value="FAD/NAD(P)-binding domain"/>
    <property type="match status" value="1"/>
</dbReference>
<dbReference type="GO" id="GO:0009435">
    <property type="term" value="P:NAD+ biosynthetic process"/>
    <property type="evidence" value="ECO:0007669"/>
    <property type="project" value="InterPro"/>
</dbReference>
<dbReference type="InterPro" id="IPR036188">
    <property type="entry name" value="FAD/NAD-bd_sf"/>
</dbReference>
<protein>
    <submittedName>
        <fullName evidence="2">FAD-dependent oxidoreductase</fullName>
    </submittedName>
</protein>
<keyword evidence="3" id="KW-1185">Reference proteome</keyword>